<dbReference type="PANTHER" id="PTHR31917:SF114">
    <property type="entry name" value="AGENET-LIKE DOMAIN-CONTAINING PROTEIN"/>
    <property type="match status" value="1"/>
</dbReference>
<feature type="domain" description="Agenet" evidence="5">
    <location>
        <begin position="3"/>
        <end position="92"/>
    </location>
</feature>
<dbReference type="Pfam" id="PF05266">
    <property type="entry name" value="DUF724"/>
    <property type="match status" value="1"/>
</dbReference>
<feature type="coiled-coil region" evidence="3">
    <location>
        <begin position="285"/>
        <end position="343"/>
    </location>
</feature>
<gene>
    <name evidence="6" type="ORF">OSB04_016537</name>
</gene>
<dbReference type="AlphaFoldDB" id="A0AA38TJA3"/>
<evidence type="ECO:0000313" key="7">
    <source>
        <dbReference type="Proteomes" id="UP001172457"/>
    </source>
</evidence>
<evidence type="ECO:0000256" key="4">
    <source>
        <dbReference type="SAM" id="MobiDB-lite"/>
    </source>
</evidence>
<sequence length="387" mass="44395">MAMVITKGCLVEVSSDDPGYHGAWYIATFLDEVQLHQSKSKNNKGSTSNSKNRKKIGYLVKFVSLFEDGDPSEPLTEIVDPSFVRPLPPSYPTRNNVNNAVEEEAADYELYDVVDAYDRDGWWMGVVTEVLNDDKYMVSFESPPEELEFEKSQLRLHVDWIDGHWEIPPNKETCEAEASSQKRKRGGDENPAVVEYQQEWPFIKQSPMWATIESLELYQNPPQKPHFSPLNTVKEDSREGLAIAQLVTFANVVQRTSPLKMDDHDHMIHDRFETLVELESHGFDVDALRARLNELLSAKAQVRELNDKLKQVKEDLRNQNLEKSQIEEEIGQLQGEMLDLQEKLLVSEDKKNMKDKEIKMLQSKLHLLANQITPLEAEFKKIVASPL</sequence>
<protein>
    <recommendedName>
        <fullName evidence="5">Agenet domain-containing protein</fullName>
    </recommendedName>
</protein>
<dbReference type="PANTHER" id="PTHR31917">
    <property type="entry name" value="AGENET DOMAIN-CONTAINING PROTEIN-RELATED"/>
    <property type="match status" value="1"/>
</dbReference>
<feature type="domain" description="Agenet" evidence="5">
    <location>
        <begin position="106"/>
        <end position="162"/>
    </location>
</feature>
<evidence type="ECO:0000256" key="1">
    <source>
        <dbReference type="ARBA" id="ARBA00022448"/>
    </source>
</evidence>
<dbReference type="Pfam" id="PF05641">
    <property type="entry name" value="Agenet"/>
    <property type="match status" value="2"/>
</dbReference>
<dbReference type="InterPro" id="IPR008395">
    <property type="entry name" value="Agenet-like_dom"/>
</dbReference>
<organism evidence="6 7">
    <name type="scientific">Centaurea solstitialis</name>
    <name type="common">yellow star-thistle</name>
    <dbReference type="NCBI Taxonomy" id="347529"/>
    <lineage>
        <taxon>Eukaryota</taxon>
        <taxon>Viridiplantae</taxon>
        <taxon>Streptophyta</taxon>
        <taxon>Embryophyta</taxon>
        <taxon>Tracheophyta</taxon>
        <taxon>Spermatophyta</taxon>
        <taxon>Magnoliopsida</taxon>
        <taxon>eudicotyledons</taxon>
        <taxon>Gunneridae</taxon>
        <taxon>Pentapetalae</taxon>
        <taxon>asterids</taxon>
        <taxon>campanulids</taxon>
        <taxon>Asterales</taxon>
        <taxon>Asteraceae</taxon>
        <taxon>Carduoideae</taxon>
        <taxon>Cardueae</taxon>
        <taxon>Centaureinae</taxon>
        <taxon>Centaurea</taxon>
    </lineage>
</organism>
<evidence type="ECO:0000313" key="6">
    <source>
        <dbReference type="EMBL" id="KAJ9552492.1"/>
    </source>
</evidence>
<dbReference type="CDD" id="cd20406">
    <property type="entry name" value="Tudor_Agenet_AtDUF_rpt2_4"/>
    <property type="match status" value="1"/>
</dbReference>
<dbReference type="EMBL" id="JARYMX010000004">
    <property type="protein sequence ID" value="KAJ9552492.1"/>
    <property type="molecule type" value="Genomic_DNA"/>
</dbReference>
<dbReference type="Proteomes" id="UP001172457">
    <property type="component" value="Chromosome 4"/>
</dbReference>
<feature type="region of interest" description="Disordered" evidence="4">
    <location>
        <begin position="171"/>
        <end position="190"/>
    </location>
</feature>
<proteinExistence type="predicted"/>
<name>A0AA38TJA3_9ASTR</name>
<dbReference type="InterPro" id="IPR007930">
    <property type="entry name" value="DUF724"/>
</dbReference>
<dbReference type="CDD" id="cd20405">
    <property type="entry name" value="Tudor_Agenet_AtDUF_rpt1_3"/>
    <property type="match status" value="1"/>
</dbReference>
<dbReference type="SMART" id="SM00743">
    <property type="entry name" value="Agenet"/>
    <property type="match status" value="2"/>
</dbReference>
<accession>A0AA38TJA3</accession>
<evidence type="ECO:0000256" key="3">
    <source>
        <dbReference type="SAM" id="Coils"/>
    </source>
</evidence>
<keyword evidence="1" id="KW-0813">Transport</keyword>
<dbReference type="InterPro" id="IPR014002">
    <property type="entry name" value="Agenet_dom_plant"/>
</dbReference>
<keyword evidence="3" id="KW-0175">Coiled coil</keyword>
<keyword evidence="2" id="KW-0341">Growth regulation</keyword>
<comment type="caution">
    <text evidence="6">The sequence shown here is derived from an EMBL/GenBank/DDBJ whole genome shotgun (WGS) entry which is preliminary data.</text>
</comment>
<reference evidence="6" key="1">
    <citation type="submission" date="2023-03" db="EMBL/GenBank/DDBJ databases">
        <title>Chromosome-scale reference genome and RAD-based genetic map of yellow starthistle (Centaurea solstitialis) reveal putative structural variation and QTLs associated with invader traits.</title>
        <authorList>
            <person name="Reatini B."/>
            <person name="Cang F.A."/>
            <person name="Jiang Q."/>
            <person name="Mckibben M.T.W."/>
            <person name="Barker M.S."/>
            <person name="Rieseberg L.H."/>
            <person name="Dlugosch K.M."/>
        </authorList>
    </citation>
    <scope>NUCLEOTIDE SEQUENCE</scope>
    <source>
        <strain evidence="6">CAN-66</strain>
        <tissue evidence="6">Leaf</tissue>
    </source>
</reference>
<evidence type="ECO:0000259" key="5">
    <source>
        <dbReference type="SMART" id="SM00743"/>
    </source>
</evidence>
<evidence type="ECO:0000256" key="2">
    <source>
        <dbReference type="ARBA" id="ARBA00022604"/>
    </source>
</evidence>
<keyword evidence="7" id="KW-1185">Reference proteome</keyword>